<keyword evidence="2" id="KW-0285">Flavoprotein</keyword>
<dbReference type="Gene3D" id="3.30.560.10">
    <property type="entry name" value="Glucose Oxidase, domain 3"/>
    <property type="match status" value="1"/>
</dbReference>
<dbReference type="EMBL" id="BGZK01000779">
    <property type="protein sequence ID" value="GBP60115.1"/>
    <property type="molecule type" value="Genomic_DNA"/>
</dbReference>
<keyword evidence="2" id="KW-0274">FAD</keyword>
<dbReference type="STRING" id="151549.A0A4C1XD72"/>
<reference evidence="5 6" key="1">
    <citation type="journal article" date="2019" name="Commun. Biol.">
        <title>The bagworm genome reveals a unique fibroin gene that provides high tensile strength.</title>
        <authorList>
            <person name="Kono N."/>
            <person name="Nakamura H."/>
            <person name="Ohtoshi R."/>
            <person name="Tomita M."/>
            <person name="Numata K."/>
            <person name="Arakawa K."/>
        </authorList>
    </citation>
    <scope>NUCLEOTIDE SEQUENCE [LARGE SCALE GENOMIC DNA]</scope>
</reference>
<proteinExistence type="inferred from homology"/>
<dbReference type="Proteomes" id="UP000299102">
    <property type="component" value="Unassembled WGS sequence"/>
</dbReference>
<name>A0A4C1XD72_EUMVA</name>
<comment type="similarity">
    <text evidence="1 2">Belongs to the GMC oxidoreductase family.</text>
</comment>
<dbReference type="InterPro" id="IPR012132">
    <property type="entry name" value="GMC_OxRdtase"/>
</dbReference>
<dbReference type="Pfam" id="PF00732">
    <property type="entry name" value="GMC_oxred_N"/>
    <property type="match status" value="1"/>
</dbReference>
<evidence type="ECO:0000313" key="6">
    <source>
        <dbReference type="Proteomes" id="UP000299102"/>
    </source>
</evidence>
<dbReference type="InterPro" id="IPR036188">
    <property type="entry name" value="FAD/NAD-bd_sf"/>
</dbReference>
<dbReference type="InterPro" id="IPR000172">
    <property type="entry name" value="GMC_OxRdtase_N"/>
</dbReference>
<feature type="domain" description="Glucose-methanol-choline oxidoreductase N-terminal" evidence="4">
    <location>
        <begin position="331"/>
        <end position="345"/>
    </location>
</feature>
<feature type="domain" description="Glucose-methanol-choline oxidoreductase N-terminal" evidence="3">
    <location>
        <begin position="140"/>
        <end position="163"/>
    </location>
</feature>
<dbReference type="PANTHER" id="PTHR11552">
    <property type="entry name" value="GLUCOSE-METHANOL-CHOLINE GMC OXIDOREDUCTASE"/>
    <property type="match status" value="1"/>
</dbReference>
<dbReference type="OrthoDB" id="269227at2759"/>
<dbReference type="AlphaFoldDB" id="A0A4C1XD72"/>
<dbReference type="PANTHER" id="PTHR11552:SF217">
    <property type="entry name" value="GLUCOSE DEHYDROGENASE [FAD, QUINONE]"/>
    <property type="match status" value="1"/>
</dbReference>
<evidence type="ECO:0000256" key="1">
    <source>
        <dbReference type="ARBA" id="ARBA00010790"/>
    </source>
</evidence>
<protein>
    <submittedName>
        <fullName evidence="5">Glucose dehydrogenase</fullName>
    </submittedName>
</protein>
<keyword evidence="6" id="KW-1185">Reference proteome</keyword>
<dbReference type="GO" id="GO:0050660">
    <property type="term" value="F:flavin adenine dinucleotide binding"/>
    <property type="evidence" value="ECO:0007669"/>
    <property type="project" value="InterPro"/>
</dbReference>
<accession>A0A4C1XD72</accession>
<evidence type="ECO:0000259" key="3">
    <source>
        <dbReference type="PROSITE" id="PS00623"/>
    </source>
</evidence>
<sequence length="454" mass="51227">MSLAKHKVGTYKMLASYKARQTTTHARLRPHKAIPNPLKLTNPAALFWMCVKSVLTEHLLSKKNNYAEFQVNRTYSFEDLVMSQSVLLLEAGGDEPTASTVPGFYRNYWNNPEVDWMYRTQPQEDVCIDQGDQGCMWPRGKMLGGTSVLNGMMYHRGHKADYDDWVRLYNATGWSWDEVRPFFDKSEDNKQMGTVVSEKDHGAGGQGLKRYLMSKPSYLYIFFQFKHQPKLIFDILDAVQEAGFPVVSDMNDPNADGGFAIAQAFNHNGSRYSTSRAFLRPASDRTNLDVTLRAHVSRLLFDGDQVMGVEYLRGGETHVVQVTKEVILSAGALNTPQILLLSGIGPKETLKKHDIHVVADLANVGQNLRNHLGVNFYFIMEKDKNTRILDWSVATKYLLNREGIMSSTGITQVAHKECESVGNVSLLKCERNTLYYCGIRSGVTTAWRSTLTPF</sequence>
<dbReference type="PROSITE" id="PS00623">
    <property type="entry name" value="GMC_OXRED_1"/>
    <property type="match status" value="1"/>
</dbReference>
<dbReference type="GO" id="GO:0016614">
    <property type="term" value="F:oxidoreductase activity, acting on CH-OH group of donors"/>
    <property type="evidence" value="ECO:0007669"/>
    <property type="project" value="InterPro"/>
</dbReference>
<dbReference type="SUPFAM" id="SSF51905">
    <property type="entry name" value="FAD/NAD(P)-binding domain"/>
    <property type="match status" value="1"/>
</dbReference>
<organism evidence="5 6">
    <name type="scientific">Eumeta variegata</name>
    <name type="common">Bagworm moth</name>
    <name type="synonym">Eumeta japonica</name>
    <dbReference type="NCBI Taxonomy" id="151549"/>
    <lineage>
        <taxon>Eukaryota</taxon>
        <taxon>Metazoa</taxon>
        <taxon>Ecdysozoa</taxon>
        <taxon>Arthropoda</taxon>
        <taxon>Hexapoda</taxon>
        <taxon>Insecta</taxon>
        <taxon>Pterygota</taxon>
        <taxon>Neoptera</taxon>
        <taxon>Endopterygota</taxon>
        <taxon>Lepidoptera</taxon>
        <taxon>Glossata</taxon>
        <taxon>Ditrysia</taxon>
        <taxon>Tineoidea</taxon>
        <taxon>Psychidae</taxon>
        <taxon>Oiketicinae</taxon>
        <taxon>Eumeta</taxon>
    </lineage>
</organism>
<dbReference type="PROSITE" id="PS00624">
    <property type="entry name" value="GMC_OXRED_2"/>
    <property type="match status" value="1"/>
</dbReference>
<comment type="caution">
    <text evidence="5">The sequence shown here is derived from an EMBL/GenBank/DDBJ whole genome shotgun (WGS) entry which is preliminary data.</text>
</comment>
<evidence type="ECO:0000256" key="2">
    <source>
        <dbReference type="RuleBase" id="RU003968"/>
    </source>
</evidence>
<gene>
    <name evidence="5" type="primary">Gld</name>
    <name evidence="5" type="ORF">EVAR_31376_1</name>
</gene>
<evidence type="ECO:0000313" key="5">
    <source>
        <dbReference type="EMBL" id="GBP60115.1"/>
    </source>
</evidence>
<evidence type="ECO:0000259" key="4">
    <source>
        <dbReference type="PROSITE" id="PS00624"/>
    </source>
</evidence>
<dbReference type="Gene3D" id="3.50.50.60">
    <property type="entry name" value="FAD/NAD(P)-binding domain"/>
    <property type="match status" value="1"/>
</dbReference>